<feature type="compositionally biased region" description="Polar residues" evidence="8">
    <location>
        <begin position="902"/>
        <end position="911"/>
    </location>
</feature>
<evidence type="ECO:0000259" key="10">
    <source>
        <dbReference type="PROSITE" id="PS51194"/>
    </source>
</evidence>
<dbReference type="Pfam" id="PF00271">
    <property type="entry name" value="Helicase_C"/>
    <property type="match status" value="1"/>
</dbReference>
<comment type="subunit">
    <text evidence="7">Interacts with the MHF histone-fold complex to form the FANCM-MHF complex.</text>
</comment>
<comment type="subcellular location">
    <subcellularLocation>
        <location evidence="7">Nucleus</location>
    </subcellularLocation>
</comment>
<feature type="compositionally biased region" description="Basic residues" evidence="8">
    <location>
        <begin position="501"/>
        <end position="521"/>
    </location>
</feature>
<keyword evidence="12" id="KW-1185">Reference proteome</keyword>
<comment type="function">
    <text evidence="7">ATP-dependent DNA helicase involved in DNA damage repair by homologous recombination and in genome maintenance. Capable of unwinding D-loops. Plays a role in limiting crossover recombinants during mitotic DNA double-strand break (DSB) repair. Component of a FANCM-MHF complex which promotes gene conversion at blocked replication forks, probably by reversal of the stalled fork.</text>
</comment>
<name>A0A9P7V5Y9_9ASCO</name>
<dbReference type="RefSeq" id="XP_043047385.1">
    <property type="nucleotide sequence ID" value="XM_043193548.1"/>
</dbReference>
<evidence type="ECO:0000256" key="7">
    <source>
        <dbReference type="RuleBase" id="RU367027"/>
    </source>
</evidence>
<dbReference type="InterPro" id="IPR039686">
    <property type="entry name" value="FANCM/Mph1-like_ID"/>
</dbReference>
<dbReference type="SMART" id="SM00487">
    <property type="entry name" value="DEXDc"/>
    <property type="match status" value="1"/>
</dbReference>
<dbReference type="OrthoDB" id="164902at2759"/>
<dbReference type="Pfam" id="PF00270">
    <property type="entry name" value="DEAD"/>
    <property type="match status" value="1"/>
</dbReference>
<reference evidence="11" key="1">
    <citation type="submission" date="2021-03" db="EMBL/GenBank/DDBJ databases">
        <authorList>
            <person name="Palmer J.M."/>
        </authorList>
    </citation>
    <scope>NUCLEOTIDE SEQUENCE</scope>
    <source>
        <strain evidence="11">ARV_011</strain>
    </source>
</reference>
<keyword evidence="4 11" id="KW-0347">Helicase</keyword>
<dbReference type="InterPro" id="IPR011545">
    <property type="entry name" value="DEAD/DEAH_box_helicase_dom"/>
</dbReference>
<comment type="similarity">
    <text evidence="1 7">Belongs to the DEAD box helicase family. DEAH subfamily. FANCM sub-subfamily.</text>
</comment>
<dbReference type="PROSITE" id="PS51194">
    <property type="entry name" value="HELICASE_CTER"/>
    <property type="match status" value="1"/>
</dbReference>
<dbReference type="Gene3D" id="3.40.50.300">
    <property type="entry name" value="P-loop containing nucleotide triphosphate hydrolases"/>
    <property type="match status" value="2"/>
</dbReference>
<evidence type="ECO:0000259" key="9">
    <source>
        <dbReference type="PROSITE" id="PS51192"/>
    </source>
</evidence>
<dbReference type="EC" id="3.6.4.12" evidence="7"/>
<evidence type="ECO:0000256" key="8">
    <source>
        <dbReference type="SAM" id="MobiDB-lite"/>
    </source>
</evidence>
<evidence type="ECO:0000256" key="6">
    <source>
        <dbReference type="ARBA" id="ARBA00047995"/>
    </source>
</evidence>
<dbReference type="InterPro" id="IPR001650">
    <property type="entry name" value="Helicase_C-like"/>
</dbReference>
<dbReference type="GO" id="GO:0043138">
    <property type="term" value="F:3'-5' DNA helicase activity"/>
    <property type="evidence" value="ECO:0007669"/>
    <property type="project" value="InterPro"/>
</dbReference>
<dbReference type="PANTHER" id="PTHR14025">
    <property type="entry name" value="FANCONI ANEMIA GROUP M FANCM FAMILY MEMBER"/>
    <property type="match status" value="1"/>
</dbReference>
<dbReference type="SMART" id="SM00490">
    <property type="entry name" value="HELICc"/>
    <property type="match status" value="1"/>
</dbReference>
<feature type="region of interest" description="Disordered" evidence="8">
    <location>
        <begin position="501"/>
        <end position="552"/>
    </location>
</feature>
<feature type="region of interest" description="Disordered" evidence="8">
    <location>
        <begin position="888"/>
        <end position="911"/>
    </location>
</feature>
<keyword evidence="3" id="KW-0378">Hydrolase</keyword>
<comment type="caution">
    <text evidence="11">The sequence shown here is derived from an EMBL/GenBank/DDBJ whole genome shotgun (WGS) entry which is preliminary data.</text>
</comment>
<evidence type="ECO:0000256" key="1">
    <source>
        <dbReference type="ARBA" id="ARBA00009889"/>
    </source>
</evidence>
<sequence length="1057" mass="120531">MAEGEVAEISLLSDRDEDDDEDVFDDSLTQLLNAQQTRTTNTNVIRQIPTQNTTTTICNNTTRPGATATYTVNESELSTFVYPINYPKRSYQYSVVQSAIWNNTLVALPTGLGKTFIAATIILNHTRWFPDSTILFMAPTRPLVAQQIKACCGIMGISQDRIGIMLDKLIRNRTPVWTDKQIIFTTPQIVENDLNKIDVYRISLVVVDEAHRTRGNYSYNKVCSLLMDKFNHYKFRVLALTATPGSNLDDIQSIIDSLRISRIEIKSEDSEDIKPYIKQKTLEKIQVPVSEEINTCIMYLCNAIEPTLKMVNSRGIYDNTNPERINFFQCLEIQQSIIRNLSIPENLKWSNYFLLQLLCIAGQCLRRLNIYGVHSFYQYFNDKRNEFLTKWNMKKAKNKQAHLFYTHPQTIQLMKYAEELVLKPGFYPHPKLEVLVNELKAFKQTQLGKVIVFAEFRETALNIVTHIEKLGDSLLRPHIFIGQAREKEKFSEESYKAKIKRLRKTKKPVAKAKGKGKGKKRKLDDEVIEDDDSEDGSVPKSGVRTSSEDAQLKGMNQALQREIIKKFKDDVYNVLVCTSIGEEGLDIGEVDLIVCYDSTSSPIKNIQRMGRTGRKRDGRVLLLFSLNEQTKFEKALNDYSNIQKLIMEDHRLQLHPAINLLPRGIRPRMVDRVLEVPKENIQLKLEEDDDEIIKMATQYMKEHLTKSTSASSKGRQRKQKEKAQPQFFLPQGVDTQFTSASSLIASTNKPLEQKEIQGELSSGIDHSILEQLVESDFSSSENEDEQQRSTEQVQKGDDYDDILVASRHRSSSGIMEQLRIQQENQGIFNQMAPVYGGSVTNKATSKRTLGIKRTRIASSDTGESIIEQLQKQRDKTFKDGIIEVEIDDDEEEEDDKDVWNRAPSSSPLKMKTTNNKALHFCSEDDANVFNKSTQEPLTTPHTDPLAQSTQLPQIKQSKSDNKDEDEDFEDVFNDGLERKLGLKSSGSKDIIYEVESSSNAGLLNEDQQLELYTEYFSTIDPLEYIMPFGEGSYSNTRGVVGHSKYSQRLLDVLNKIT</sequence>
<gene>
    <name evidence="11" type="primary">MPH1</name>
    <name evidence="11" type="ORF">KQ657_002801</name>
</gene>
<dbReference type="PROSITE" id="PS00690">
    <property type="entry name" value="DEAH_ATP_HELICASE"/>
    <property type="match status" value="1"/>
</dbReference>
<dbReference type="GO" id="GO:0009378">
    <property type="term" value="F:four-way junction helicase activity"/>
    <property type="evidence" value="ECO:0007669"/>
    <property type="project" value="TreeGrafter"/>
</dbReference>
<evidence type="ECO:0000256" key="4">
    <source>
        <dbReference type="ARBA" id="ARBA00022806"/>
    </source>
</evidence>
<dbReference type="AlphaFoldDB" id="A0A9P7V5Y9"/>
<proteinExistence type="inferred from homology"/>
<evidence type="ECO:0000313" key="11">
    <source>
        <dbReference type="EMBL" id="KAG7191833.1"/>
    </source>
</evidence>
<comment type="catalytic activity">
    <reaction evidence="6 7">
        <text>ATP + H2O = ADP + phosphate + H(+)</text>
        <dbReference type="Rhea" id="RHEA:13065"/>
        <dbReference type="ChEBI" id="CHEBI:15377"/>
        <dbReference type="ChEBI" id="CHEBI:15378"/>
        <dbReference type="ChEBI" id="CHEBI:30616"/>
        <dbReference type="ChEBI" id="CHEBI:43474"/>
        <dbReference type="ChEBI" id="CHEBI:456216"/>
        <dbReference type="EC" id="3.6.4.12"/>
    </reaction>
</comment>
<dbReference type="PROSITE" id="PS51192">
    <property type="entry name" value="HELICASE_ATP_BIND_1"/>
    <property type="match status" value="1"/>
</dbReference>
<evidence type="ECO:0000256" key="3">
    <source>
        <dbReference type="ARBA" id="ARBA00022801"/>
    </source>
</evidence>
<feature type="domain" description="Helicase C-terminal" evidence="10">
    <location>
        <begin position="462"/>
        <end position="658"/>
    </location>
</feature>
<evidence type="ECO:0000256" key="2">
    <source>
        <dbReference type="ARBA" id="ARBA00022741"/>
    </source>
</evidence>
<keyword evidence="2" id="KW-0547">Nucleotide-binding</keyword>
<dbReference type="GO" id="GO:0000400">
    <property type="term" value="F:four-way junction DNA binding"/>
    <property type="evidence" value="ECO:0007669"/>
    <property type="project" value="TreeGrafter"/>
</dbReference>
<keyword evidence="5" id="KW-0067">ATP-binding</keyword>
<evidence type="ECO:0000313" key="12">
    <source>
        <dbReference type="Proteomes" id="UP000790833"/>
    </source>
</evidence>
<dbReference type="InterPro" id="IPR002464">
    <property type="entry name" value="DNA/RNA_helicase_DEAH_CS"/>
</dbReference>
<dbReference type="PANTHER" id="PTHR14025:SF20">
    <property type="entry name" value="FANCONI ANEMIA GROUP M PROTEIN"/>
    <property type="match status" value="1"/>
</dbReference>
<evidence type="ECO:0000256" key="5">
    <source>
        <dbReference type="ARBA" id="ARBA00022840"/>
    </source>
</evidence>
<dbReference type="GeneID" id="66116175"/>
<dbReference type="InterPro" id="IPR027417">
    <property type="entry name" value="P-loop_NTPase"/>
</dbReference>
<feature type="region of interest" description="Disordered" evidence="8">
    <location>
        <begin position="775"/>
        <end position="800"/>
    </location>
</feature>
<dbReference type="GO" id="GO:0045003">
    <property type="term" value="P:double-strand break repair via synthesis-dependent strand annealing"/>
    <property type="evidence" value="ECO:0007669"/>
    <property type="project" value="TreeGrafter"/>
</dbReference>
<dbReference type="SUPFAM" id="SSF52540">
    <property type="entry name" value="P-loop containing nucleoside triphosphate hydrolases"/>
    <property type="match status" value="1"/>
</dbReference>
<dbReference type="GO" id="GO:0036297">
    <property type="term" value="P:interstrand cross-link repair"/>
    <property type="evidence" value="ECO:0007669"/>
    <property type="project" value="TreeGrafter"/>
</dbReference>
<organism evidence="11 12">
    <name type="scientific">Scheffersomyces spartinae</name>
    <dbReference type="NCBI Taxonomy" id="45513"/>
    <lineage>
        <taxon>Eukaryota</taxon>
        <taxon>Fungi</taxon>
        <taxon>Dikarya</taxon>
        <taxon>Ascomycota</taxon>
        <taxon>Saccharomycotina</taxon>
        <taxon>Pichiomycetes</taxon>
        <taxon>Debaryomycetaceae</taxon>
        <taxon>Scheffersomyces</taxon>
    </lineage>
</organism>
<dbReference type="Proteomes" id="UP000790833">
    <property type="component" value="Unassembled WGS sequence"/>
</dbReference>
<accession>A0A9P7V5Y9</accession>
<feature type="compositionally biased region" description="Polar residues" evidence="8">
    <location>
        <begin position="932"/>
        <end position="956"/>
    </location>
</feature>
<dbReference type="GO" id="GO:0005634">
    <property type="term" value="C:nucleus"/>
    <property type="evidence" value="ECO:0007669"/>
    <property type="project" value="UniProtKB-SubCell"/>
</dbReference>
<dbReference type="GO" id="GO:0005524">
    <property type="term" value="F:ATP binding"/>
    <property type="evidence" value="ECO:0007669"/>
    <property type="project" value="UniProtKB-UniRule"/>
</dbReference>
<dbReference type="EMBL" id="JAHMUF010000023">
    <property type="protein sequence ID" value="KAG7191833.1"/>
    <property type="molecule type" value="Genomic_DNA"/>
</dbReference>
<dbReference type="CDD" id="cd12091">
    <property type="entry name" value="FANCM_ID"/>
    <property type="match status" value="1"/>
</dbReference>
<dbReference type="GO" id="GO:0016787">
    <property type="term" value="F:hydrolase activity"/>
    <property type="evidence" value="ECO:0007669"/>
    <property type="project" value="UniProtKB-KW"/>
</dbReference>
<protein>
    <recommendedName>
        <fullName evidence="7">ATP-dependent DNA helicase</fullName>
        <ecNumber evidence="7">3.6.4.12</ecNumber>
    </recommendedName>
</protein>
<feature type="region of interest" description="Disordered" evidence="8">
    <location>
        <begin position="703"/>
        <end position="731"/>
    </location>
</feature>
<feature type="domain" description="Helicase ATP-binding" evidence="9">
    <location>
        <begin position="95"/>
        <end position="262"/>
    </location>
</feature>
<feature type="compositionally biased region" description="Acidic residues" evidence="8">
    <location>
        <begin position="526"/>
        <end position="535"/>
    </location>
</feature>
<dbReference type="InterPro" id="IPR014001">
    <property type="entry name" value="Helicase_ATP-bd"/>
</dbReference>
<feature type="region of interest" description="Disordered" evidence="8">
    <location>
        <begin position="932"/>
        <end position="967"/>
    </location>
</feature>